<evidence type="ECO:0000313" key="2">
    <source>
        <dbReference type="Proteomes" id="UP001162480"/>
    </source>
</evidence>
<reference evidence="1" key="1">
    <citation type="submission" date="2023-08" db="EMBL/GenBank/DDBJ databases">
        <authorList>
            <person name="Alioto T."/>
            <person name="Alioto T."/>
            <person name="Gomez Garrido J."/>
        </authorList>
    </citation>
    <scope>NUCLEOTIDE SEQUENCE</scope>
</reference>
<sequence>MEIEDGKIKAMKSLICEITSTQVPDNEDFVMVSAPILTEISGSVSEDDPLLVAGAEDEYKPMEFPAETFPYPSFSYQANIFMAATI</sequence>
<protein>
    <submittedName>
        <fullName evidence="1">Uncharacterized protein</fullName>
    </submittedName>
</protein>
<dbReference type="Proteomes" id="UP001162480">
    <property type="component" value="Chromosome 1"/>
</dbReference>
<name>A0AA36EXM1_OCTVU</name>
<gene>
    <name evidence="1" type="ORF">OCTVUL_1B010096</name>
</gene>
<accession>A0AA36EXM1</accession>
<dbReference type="AlphaFoldDB" id="A0AA36EXM1"/>
<proteinExistence type="predicted"/>
<keyword evidence="2" id="KW-1185">Reference proteome</keyword>
<dbReference type="EMBL" id="OX597814">
    <property type="protein sequence ID" value="CAI9715730.1"/>
    <property type="molecule type" value="Genomic_DNA"/>
</dbReference>
<evidence type="ECO:0000313" key="1">
    <source>
        <dbReference type="EMBL" id="CAI9715730.1"/>
    </source>
</evidence>
<organism evidence="1 2">
    <name type="scientific">Octopus vulgaris</name>
    <name type="common">Common octopus</name>
    <dbReference type="NCBI Taxonomy" id="6645"/>
    <lineage>
        <taxon>Eukaryota</taxon>
        <taxon>Metazoa</taxon>
        <taxon>Spiralia</taxon>
        <taxon>Lophotrochozoa</taxon>
        <taxon>Mollusca</taxon>
        <taxon>Cephalopoda</taxon>
        <taxon>Coleoidea</taxon>
        <taxon>Octopodiformes</taxon>
        <taxon>Octopoda</taxon>
        <taxon>Incirrata</taxon>
        <taxon>Octopodidae</taxon>
        <taxon>Octopus</taxon>
    </lineage>
</organism>